<accession>A0AA48GQQ0</accession>
<name>A0AA48GQQ0_9BACT</name>
<feature type="transmembrane region" description="Helical" evidence="2">
    <location>
        <begin position="89"/>
        <end position="108"/>
    </location>
</feature>
<dbReference type="InterPro" id="IPR052901">
    <property type="entry name" value="Bact_TGase-like"/>
</dbReference>
<dbReference type="SMART" id="SM00460">
    <property type="entry name" value="TGc"/>
    <property type="match status" value="1"/>
</dbReference>
<feature type="transmembrane region" description="Helical" evidence="2">
    <location>
        <begin position="31"/>
        <end position="49"/>
    </location>
</feature>
<feature type="domain" description="Transglutaminase-like" evidence="3">
    <location>
        <begin position="452"/>
        <end position="524"/>
    </location>
</feature>
<feature type="transmembrane region" description="Helical" evidence="2">
    <location>
        <begin position="56"/>
        <end position="77"/>
    </location>
</feature>
<keyword evidence="2" id="KW-1133">Transmembrane helix</keyword>
<dbReference type="SUPFAM" id="SSF54001">
    <property type="entry name" value="Cysteine proteinases"/>
    <property type="match status" value="1"/>
</dbReference>
<evidence type="ECO:0000313" key="5">
    <source>
        <dbReference type="Proteomes" id="UP001238179"/>
    </source>
</evidence>
<dbReference type="PANTHER" id="PTHR42736:SF1">
    <property type="entry name" value="PROTEIN-GLUTAMINE GAMMA-GLUTAMYLTRANSFERASE"/>
    <property type="match status" value="1"/>
</dbReference>
<feature type="transmembrane region" description="Helical" evidence="2">
    <location>
        <begin position="163"/>
        <end position="184"/>
    </location>
</feature>
<dbReference type="Pfam" id="PF01841">
    <property type="entry name" value="Transglut_core"/>
    <property type="match status" value="1"/>
</dbReference>
<proteinExistence type="predicted"/>
<sequence>MRPRLWTAVHAALWMAVVALAAGRYTLPAGIAASALGALLGVLAGPRLAASRLRTWALPLPPLACAGGALLLSALLSRWPGPARLLGPRAVYALAECLPALALPLALVGAQEALARRHPAWRIAGLTLLGGLFASLFAAHREGFLNRPYFLVDPLWGRGMDPLPWFLLLGLALAALLALVLVGADSGRRGLAGTAMVVAALAAIFLALPQRHLKQITELHRVLGDGKPQEDGGSGSGSSSGKGQAPPDSFENQSEQPSDAPLAVVVFHNDFTPPLGAFYFRETAFSAFNGLRVVQDAGGRYDTDLPALGAAPDSTLRGREVRTTVAVMAAHARPFGLVGPVSFREAGNPDPKRFFQAYDVVSRVCAIHPKDLVGTPVGDPAWDAATFAHYTEGPGDPRYGQLAGRILETLRPEFREDRFARALAIKLWLDANATYSLDTTHGASPDPLADFLFGDLRGHCVYLAHAACLLYRAAGVPARVAAGYAADPSFRFGGASLLLRASNAHAWPEVRLQGYGWTPLDITPARSEVMPQQAPDKDLQQMLGEMALSEKPPPPPPPGLDRPPFEPAAVARILALLLGAAAALALPAAYAVKLWRRFAPALCGPAQAPRLAYRAALDAASAHGLARARGESREAFAARAGSPAFAALTALHLRWALGAPGTPPARDCLRLAREARSQFRAGAHPALRVLSFLNPLAWARVH</sequence>
<evidence type="ECO:0000313" key="4">
    <source>
        <dbReference type="EMBL" id="BDU73960.1"/>
    </source>
</evidence>
<evidence type="ECO:0000259" key="3">
    <source>
        <dbReference type="SMART" id="SM00460"/>
    </source>
</evidence>
<feature type="region of interest" description="Disordered" evidence="1">
    <location>
        <begin position="224"/>
        <end position="256"/>
    </location>
</feature>
<evidence type="ECO:0000256" key="1">
    <source>
        <dbReference type="SAM" id="MobiDB-lite"/>
    </source>
</evidence>
<dbReference type="InterPro" id="IPR002931">
    <property type="entry name" value="Transglutaminase-like"/>
</dbReference>
<feature type="transmembrane region" description="Helical" evidence="2">
    <location>
        <begin position="191"/>
        <end position="208"/>
    </location>
</feature>
<keyword evidence="2" id="KW-0812">Transmembrane</keyword>
<feature type="transmembrane region" description="Helical" evidence="2">
    <location>
        <begin position="120"/>
        <end position="139"/>
    </location>
</feature>
<evidence type="ECO:0000256" key="2">
    <source>
        <dbReference type="SAM" id="Phobius"/>
    </source>
</evidence>
<reference evidence="5" key="1">
    <citation type="journal article" date="2023" name="Int. J. Syst. Evol. Microbiol.">
        <title>Mesoterricola silvestris gen. nov., sp. nov., Mesoterricola sediminis sp. nov., Geothrix oryzae sp. nov., Geothrix edaphica sp. nov., Geothrix rubra sp. nov., and Geothrix limicola sp. nov., six novel members of Acidobacteriota isolated from soils.</title>
        <authorList>
            <person name="Itoh H."/>
            <person name="Sugisawa Y."/>
            <person name="Mise K."/>
            <person name="Xu Z."/>
            <person name="Kuniyasu M."/>
            <person name="Ushijima N."/>
            <person name="Kawano K."/>
            <person name="Kobayashi E."/>
            <person name="Shiratori Y."/>
            <person name="Masuda Y."/>
            <person name="Senoo K."/>
        </authorList>
    </citation>
    <scope>NUCLEOTIDE SEQUENCE [LARGE SCALE GENOMIC DNA]</scope>
    <source>
        <strain evidence="5">W79</strain>
    </source>
</reference>
<dbReference type="InterPro" id="IPR038765">
    <property type="entry name" value="Papain-like_cys_pep_sf"/>
</dbReference>
<feature type="transmembrane region" description="Helical" evidence="2">
    <location>
        <begin position="569"/>
        <end position="592"/>
    </location>
</feature>
<protein>
    <recommendedName>
        <fullName evidence="3">Transglutaminase-like domain-containing protein</fullName>
    </recommendedName>
</protein>
<keyword evidence="5" id="KW-1185">Reference proteome</keyword>
<keyword evidence="2" id="KW-0472">Membrane</keyword>
<dbReference type="PANTHER" id="PTHR42736">
    <property type="entry name" value="PROTEIN-GLUTAMINE GAMMA-GLUTAMYLTRANSFERASE"/>
    <property type="match status" value="1"/>
</dbReference>
<dbReference type="Gene3D" id="3.10.620.30">
    <property type="match status" value="1"/>
</dbReference>
<dbReference type="Proteomes" id="UP001238179">
    <property type="component" value="Chromosome"/>
</dbReference>
<dbReference type="EMBL" id="AP027080">
    <property type="protein sequence ID" value="BDU73960.1"/>
    <property type="molecule type" value="Genomic_DNA"/>
</dbReference>
<dbReference type="AlphaFoldDB" id="A0AA48GQQ0"/>
<gene>
    <name evidence="4" type="ORF">METEAL_31340</name>
</gene>
<dbReference type="KEGG" id="msil:METEAL_31340"/>
<dbReference type="RefSeq" id="WP_316412633.1">
    <property type="nucleotide sequence ID" value="NZ_AP027080.1"/>
</dbReference>
<organism evidence="4 5">
    <name type="scientific">Mesoterricola silvestris</name>
    <dbReference type="NCBI Taxonomy" id="2927979"/>
    <lineage>
        <taxon>Bacteria</taxon>
        <taxon>Pseudomonadati</taxon>
        <taxon>Acidobacteriota</taxon>
        <taxon>Holophagae</taxon>
        <taxon>Holophagales</taxon>
        <taxon>Holophagaceae</taxon>
        <taxon>Mesoterricola</taxon>
    </lineage>
</organism>